<evidence type="ECO:0000313" key="3">
    <source>
        <dbReference type="Proteomes" id="UP000245507"/>
    </source>
</evidence>
<dbReference type="RefSeq" id="WP_109695088.1">
    <property type="nucleotide sequence ID" value="NZ_QGDD01000006.1"/>
</dbReference>
<keyword evidence="1" id="KW-1133">Transmembrane helix</keyword>
<dbReference type="EMBL" id="QGDD01000006">
    <property type="protein sequence ID" value="PWN02379.1"/>
    <property type="molecule type" value="Genomic_DNA"/>
</dbReference>
<keyword evidence="1" id="KW-0472">Membrane</keyword>
<name>A0A316TGQ0_9ACTN</name>
<keyword evidence="3" id="KW-1185">Reference proteome</keyword>
<keyword evidence="1" id="KW-0812">Transmembrane</keyword>
<evidence type="ECO:0000313" key="2">
    <source>
        <dbReference type="EMBL" id="PWN02379.1"/>
    </source>
</evidence>
<dbReference type="Proteomes" id="UP000245507">
    <property type="component" value="Unassembled WGS sequence"/>
</dbReference>
<protein>
    <submittedName>
        <fullName evidence="2">Uncharacterized protein</fullName>
    </submittedName>
</protein>
<reference evidence="2 3" key="1">
    <citation type="submission" date="2018-05" db="EMBL/GenBank/DDBJ databases">
        <title>Nocardioides silvaticus genome.</title>
        <authorList>
            <person name="Li C."/>
            <person name="Wang G."/>
        </authorList>
    </citation>
    <scope>NUCLEOTIDE SEQUENCE [LARGE SCALE GENOMIC DNA]</scope>
    <source>
        <strain evidence="2 3">CCTCC AB 2018079</strain>
    </source>
</reference>
<organism evidence="2 3">
    <name type="scientific">Nocardioides silvaticus</name>
    <dbReference type="NCBI Taxonomy" id="2201891"/>
    <lineage>
        <taxon>Bacteria</taxon>
        <taxon>Bacillati</taxon>
        <taxon>Actinomycetota</taxon>
        <taxon>Actinomycetes</taxon>
        <taxon>Propionibacteriales</taxon>
        <taxon>Nocardioidaceae</taxon>
        <taxon>Nocardioides</taxon>
    </lineage>
</organism>
<accession>A0A316TGQ0</accession>
<evidence type="ECO:0000256" key="1">
    <source>
        <dbReference type="SAM" id="Phobius"/>
    </source>
</evidence>
<comment type="caution">
    <text evidence="2">The sequence shown here is derived from an EMBL/GenBank/DDBJ whole genome shotgun (WGS) entry which is preliminary data.</text>
</comment>
<sequence>MSVMNHERLRRWYDEFPPRGAWRAAGGLIAFGLLAQRSLVGALAVIVAFAVAELVFDAADHR</sequence>
<proteinExistence type="predicted"/>
<feature type="transmembrane region" description="Helical" evidence="1">
    <location>
        <begin position="21"/>
        <end position="52"/>
    </location>
</feature>
<dbReference type="AlphaFoldDB" id="A0A316TGQ0"/>
<gene>
    <name evidence="2" type="ORF">DJ010_14870</name>
</gene>